<feature type="transmembrane region" description="Helical" evidence="1">
    <location>
        <begin position="6"/>
        <end position="24"/>
    </location>
</feature>
<evidence type="ECO:0008006" key="4">
    <source>
        <dbReference type="Google" id="ProtNLM"/>
    </source>
</evidence>
<proteinExistence type="predicted"/>
<dbReference type="Pfam" id="PF06961">
    <property type="entry name" value="DUF1294"/>
    <property type="match status" value="1"/>
</dbReference>
<keyword evidence="1" id="KW-1133">Transmembrane helix</keyword>
<accession>D1AKL6</accession>
<evidence type="ECO:0000313" key="2">
    <source>
        <dbReference type="EMBL" id="ACZ09132.1"/>
    </source>
</evidence>
<reference evidence="2 3" key="2">
    <citation type="journal article" date="2010" name="Stand. Genomic Sci.">
        <title>Complete genome sequence of Sebaldella termitidis type strain (NCTC 11300).</title>
        <authorList>
            <person name="Harmon-Smith M."/>
            <person name="Celia L."/>
            <person name="Chertkov O."/>
            <person name="Lapidus A."/>
            <person name="Copeland A."/>
            <person name="Glavina Del Rio T."/>
            <person name="Nolan M."/>
            <person name="Lucas S."/>
            <person name="Tice H."/>
            <person name="Cheng J.F."/>
            <person name="Han C."/>
            <person name="Detter J.C."/>
            <person name="Bruce D."/>
            <person name="Goodwin L."/>
            <person name="Pitluck S."/>
            <person name="Pati A."/>
            <person name="Liolios K."/>
            <person name="Ivanova N."/>
            <person name="Mavromatis K."/>
            <person name="Mikhailova N."/>
            <person name="Chen A."/>
            <person name="Palaniappan K."/>
            <person name="Land M."/>
            <person name="Hauser L."/>
            <person name="Chang Y.J."/>
            <person name="Jeffries C.D."/>
            <person name="Brettin T."/>
            <person name="Goker M."/>
            <person name="Beck B."/>
            <person name="Bristow J."/>
            <person name="Eisen J.A."/>
            <person name="Markowitz V."/>
            <person name="Hugenholtz P."/>
            <person name="Kyrpides N.C."/>
            <person name="Klenk H.P."/>
            <person name="Chen F."/>
        </authorList>
    </citation>
    <scope>NUCLEOTIDE SEQUENCE [LARGE SCALE GENOMIC DNA]</scope>
    <source>
        <strain evidence="3">ATCC 33386 / NCTC 11300</strain>
    </source>
</reference>
<evidence type="ECO:0000256" key="1">
    <source>
        <dbReference type="SAM" id="Phobius"/>
    </source>
</evidence>
<dbReference type="KEGG" id="str:Sterm_2278"/>
<dbReference type="AlphaFoldDB" id="D1AKL6"/>
<gene>
    <name evidence="2" type="ordered locus">Sterm_2278</name>
</gene>
<dbReference type="EMBL" id="CP001739">
    <property type="protein sequence ID" value="ACZ09132.1"/>
    <property type="molecule type" value="Genomic_DNA"/>
</dbReference>
<protein>
    <recommendedName>
        <fullName evidence="4">DUF1294 domain-containing protein</fullName>
    </recommendedName>
</protein>
<name>D1AKL6_SEBTE</name>
<feature type="transmembrane region" description="Helical" evidence="1">
    <location>
        <begin position="36"/>
        <end position="56"/>
    </location>
</feature>
<dbReference type="RefSeq" id="WP_012861726.1">
    <property type="nucleotide sequence ID" value="NC_013517.1"/>
</dbReference>
<sequence>MKLYEIILSYLLMINIFTMYTFFLDKSKAKNKKWRIKESTLFLLSIAGGSLGALLGMKLFKHKTKHWYFKYGIPFILIVQIILTAYVTVRFRDL</sequence>
<dbReference type="InterPro" id="IPR010718">
    <property type="entry name" value="DUF1294"/>
</dbReference>
<evidence type="ECO:0000313" key="3">
    <source>
        <dbReference type="Proteomes" id="UP000000845"/>
    </source>
</evidence>
<feature type="transmembrane region" description="Helical" evidence="1">
    <location>
        <begin position="68"/>
        <end position="89"/>
    </location>
</feature>
<keyword evidence="1" id="KW-0472">Membrane</keyword>
<reference evidence="3" key="1">
    <citation type="submission" date="2009-09" db="EMBL/GenBank/DDBJ databases">
        <title>The complete chromosome of Sebaldella termitidis ATCC 33386.</title>
        <authorList>
            <consortium name="US DOE Joint Genome Institute (JGI-PGF)"/>
            <person name="Lucas S."/>
            <person name="Copeland A."/>
            <person name="Lapidus A."/>
            <person name="Glavina del Rio T."/>
            <person name="Dalin E."/>
            <person name="Tice H."/>
            <person name="Bruce D."/>
            <person name="Goodwin L."/>
            <person name="Pitluck S."/>
            <person name="Kyrpides N."/>
            <person name="Mavromatis K."/>
            <person name="Ivanova N."/>
            <person name="Mikhailova N."/>
            <person name="Sims D."/>
            <person name="Meincke L."/>
            <person name="Brettin T."/>
            <person name="Detter J.C."/>
            <person name="Han C."/>
            <person name="Larimer F."/>
            <person name="Land M."/>
            <person name="Hauser L."/>
            <person name="Markowitz V."/>
            <person name="Cheng J.F."/>
            <person name="Hugenholtz P."/>
            <person name="Woyke T."/>
            <person name="Wu D."/>
            <person name="Eisen J.A."/>
        </authorList>
    </citation>
    <scope>NUCLEOTIDE SEQUENCE [LARGE SCALE GENOMIC DNA]</scope>
    <source>
        <strain evidence="3">ATCC 33386 / NCTC 11300</strain>
    </source>
</reference>
<keyword evidence="3" id="KW-1185">Reference proteome</keyword>
<keyword evidence="1" id="KW-0812">Transmembrane</keyword>
<organism evidence="2 3">
    <name type="scientific">Sebaldella termitidis (strain ATCC 33386 / NCTC 11300)</name>
    <dbReference type="NCBI Taxonomy" id="526218"/>
    <lineage>
        <taxon>Bacteria</taxon>
        <taxon>Fusobacteriati</taxon>
        <taxon>Fusobacteriota</taxon>
        <taxon>Fusobacteriia</taxon>
        <taxon>Fusobacteriales</taxon>
        <taxon>Leptotrichiaceae</taxon>
        <taxon>Sebaldella</taxon>
    </lineage>
</organism>
<dbReference type="eggNOG" id="COG3326">
    <property type="taxonomic scope" value="Bacteria"/>
</dbReference>
<dbReference type="Proteomes" id="UP000000845">
    <property type="component" value="Chromosome"/>
</dbReference>
<dbReference type="STRING" id="526218.Sterm_2278"/>
<dbReference type="HOGENOM" id="CLU_091970_3_0_0"/>